<feature type="domain" description="Reverse transcriptase" evidence="1">
    <location>
        <begin position="8"/>
        <end position="96"/>
    </location>
</feature>
<organism evidence="2 3">
    <name type="scientific">Limosa lapponica baueri</name>
    <dbReference type="NCBI Taxonomy" id="1758121"/>
    <lineage>
        <taxon>Eukaryota</taxon>
        <taxon>Metazoa</taxon>
        <taxon>Chordata</taxon>
        <taxon>Craniata</taxon>
        <taxon>Vertebrata</taxon>
        <taxon>Euteleostomi</taxon>
        <taxon>Archelosauria</taxon>
        <taxon>Archosauria</taxon>
        <taxon>Dinosauria</taxon>
        <taxon>Saurischia</taxon>
        <taxon>Theropoda</taxon>
        <taxon>Coelurosauria</taxon>
        <taxon>Aves</taxon>
        <taxon>Neognathae</taxon>
        <taxon>Neoaves</taxon>
        <taxon>Charadriiformes</taxon>
        <taxon>Scolopacidae</taxon>
        <taxon>Limosa</taxon>
    </lineage>
</organism>
<keyword evidence="2" id="KW-0695">RNA-directed DNA polymerase</keyword>
<sequence length="173" mass="19247">MSQQCAQAAKKANSILACVRTQRAFDTVPCDILVPKLERHGFDQSTPQWVRDCLGGRTQRVVVNGSMSKWRPVVTGVPQGSVLRLVLFNIFVGDTNSGTECTLSKFVNNTKLCGAVDMPEGRDAIQRDLDRLERWPQANLTKFNKASCKVLHMGWGNPKYKNTGWVENGLRAP</sequence>
<reference evidence="3" key="1">
    <citation type="submission" date="2017-11" db="EMBL/GenBank/DDBJ databases">
        <authorList>
            <person name="Lima N.C."/>
            <person name="Parody-Merino A.M."/>
            <person name="Battley P.F."/>
            <person name="Fidler A.E."/>
            <person name="Prosdocimi F."/>
        </authorList>
    </citation>
    <scope>NUCLEOTIDE SEQUENCE [LARGE SCALE GENOMIC DNA]</scope>
</reference>
<dbReference type="Proteomes" id="UP000233556">
    <property type="component" value="Unassembled WGS sequence"/>
</dbReference>
<reference evidence="3" key="2">
    <citation type="submission" date="2017-12" db="EMBL/GenBank/DDBJ databases">
        <title>Genome sequence of the Bar-tailed Godwit (Limosa lapponica baueri).</title>
        <authorList>
            <person name="Lima N.C.B."/>
            <person name="Parody-Merino A.M."/>
            <person name="Battley P.F."/>
            <person name="Fidler A.E."/>
            <person name="Prosdocimi F."/>
        </authorList>
    </citation>
    <scope>NUCLEOTIDE SEQUENCE [LARGE SCALE GENOMIC DNA]</scope>
</reference>
<dbReference type="GO" id="GO:0003964">
    <property type="term" value="F:RNA-directed DNA polymerase activity"/>
    <property type="evidence" value="ECO:0007669"/>
    <property type="project" value="UniProtKB-KW"/>
</dbReference>
<dbReference type="AlphaFoldDB" id="A0A2I0U5E9"/>
<dbReference type="PANTHER" id="PTHR33332">
    <property type="entry name" value="REVERSE TRANSCRIPTASE DOMAIN-CONTAINING PROTEIN"/>
    <property type="match status" value="1"/>
</dbReference>
<protein>
    <submittedName>
        <fullName evidence="2">Rna-directed dna polymerase from mobile element jockey-like</fullName>
    </submittedName>
</protein>
<dbReference type="OrthoDB" id="416454at2759"/>
<keyword evidence="2" id="KW-0548">Nucleotidyltransferase</keyword>
<gene>
    <name evidence="2" type="ORF">llap_8393</name>
</gene>
<dbReference type="Pfam" id="PF00078">
    <property type="entry name" value="RVT_1"/>
    <property type="match status" value="1"/>
</dbReference>
<keyword evidence="3" id="KW-1185">Reference proteome</keyword>
<keyword evidence="2" id="KW-0808">Transferase</keyword>
<evidence type="ECO:0000259" key="1">
    <source>
        <dbReference type="Pfam" id="PF00078"/>
    </source>
</evidence>
<dbReference type="InterPro" id="IPR000477">
    <property type="entry name" value="RT_dom"/>
</dbReference>
<name>A0A2I0U5E9_LIMLA</name>
<evidence type="ECO:0000313" key="2">
    <source>
        <dbReference type="EMBL" id="PKU41304.1"/>
    </source>
</evidence>
<proteinExistence type="predicted"/>
<accession>A0A2I0U5E9</accession>
<dbReference type="EMBL" id="KZ506138">
    <property type="protein sequence ID" value="PKU41304.1"/>
    <property type="molecule type" value="Genomic_DNA"/>
</dbReference>
<evidence type="ECO:0000313" key="3">
    <source>
        <dbReference type="Proteomes" id="UP000233556"/>
    </source>
</evidence>